<evidence type="ECO:0000256" key="2">
    <source>
        <dbReference type="ARBA" id="ARBA00022737"/>
    </source>
</evidence>
<organism evidence="5 6">
    <name type="scientific">Desulforamulus reducens (strain ATCC BAA-1160 / DSM 100696 / MI-1)</name>
    <name type="common">Desulfotomaculum reducens</name>
    <dbReference type="NCBI Taxonomy" id="349161"/>
    <lineage>
        <taxon>Bacteria</taxon>
        <taxon>Bacillati</taxon>
        <taxon>Bacillota</taxon>
        <taxon>Clostridia</taxon>
        <taxon>Eubacteriales</taxon>
        <taxon>Peptococcaceae</taxon>
        <taxon>Desulforamulus</taxon>
    </lineage>
</organism>
<keyword evidence="2" id="KW-0677">Repeat</keyword>
<dbReference type="InterPro" id="IPR032812">
    <property type="entry name" value="SbsA_Ig"/>
</dbReference>
<dbReference type="Gene3D" id="2.60.40.1220">
    <property type="match status" value="1"/>
</dbReference>
<dbReference type="STRING" id="349161.Dred_2738"/>
<evidence type="ECO:0000313" key="6">
    <source>
        <dbReference type="Proteomes" id="UP000001556"/>
    </source>
</evidence>
<evidence type="ECO:0000313" key="5">
    <source>
        <dbReference type="EMBL" id="ABO51242.1"/>
    </source>
</evidence>
<proteinExistence type="predicted"/>
<dbReference type="Pfam" id="PF00395">
    <property type="entry name" value="SLH"/>
    <property type="match status" value="2"/>
</dbReference>
<evidence type="ECO:0000259" key="4">
    <source>
        <dbReference type="PROSITE" id="PS51272"/>
    </source>
</evidence>
<dbReference type="AlphaFoldDB" id="A4J839"/>
<dbReference type="InterPro" id="IPR014755">
    <property type="entry name" value="Cu-Rt/internalin_Ig-like"/>
</dbReference>
<feature type="chain" id="PRO_5002669942" evidence="3">
    <location>
        <begin position="28"/>
        <end position="466"/>
    </location>
</feature>
<name>A4J839_DESRM</name>
<feature type="domain" description="SLH" evidence="4">
    <location>
        <begin position="170"/>
        <end position="236"/>
    </location>
</feature>
<accession>A4J839</accession>
<keyword evidence="1 3" id="KW-0732">Signal</keyword>
<dbReference type="KEGG" id="drm:Dred_2738"/>
<feature type="signal peptide" evidence="3">
    <location>
        <begin position="1"/>
        <end position="27"/>
    </location>
</feature>
<dbReference type="PROSITE" id="PS51272">
    <property type="entry name" value="SLH"/>
    <property type="match status" value="2"/>
</dbReference>
<reference evidence="5 6" key="1">
    <citation type="submission" date="2007-03" db="EMBL/GenBank/DDBJ databases">
        <title>Complete sequence of Desulfotomaculum reducens MI-1.</title>
        <authorList>
            <consortium name="US DOE Joint Genome Institute"/>
            <person name="Copeland A."/>
            <person name="Lucas S."/>
            <person name="Lapidus A."/>
            <person name="Barry K."/>
            <person name="Detter J.C."/>
            <person name="Glavina del Rio T."/>
            <person name="Hammon N."/>
            <person name="Israni S."/>
            <person name="Dalin E."/>
            <person name="Tice H."/>
            <person name="Pitluck S."/>
            <person name="Sims D."/>
            <person name="Brettin T."/>
            <person name="Bruce D."/>
            <person name="Han C."/>
            <person name="Tapia R."/>
            <person name="Schmutz J."/>
            <person name="Larimer F."/>
            <person name="Land M."/>
            <person name="Hauser L."/>
            <person name="Kyrpides N."/>
            <person name="Kim E."/>
            <person name="Tebo B.M."/>
            <person name="Richardson P."/>
        </authorList>
    </citation>
    <scope>NUCLEOTIDE SEQUENCE [LARGE SCALE GENOMIC DNA]</scope>
    <source>
        <strain evidence="5 6">MI-1</strain>
    </source>
</reference>
<dbReference type="Pfam" id="PF13205">
    <property type="entry name" value="Big_5"/>
    <property type="match status" value="1"/>
</dbReference>
<dbReference type="PANTHER" id="PTHR43308">
    <property type="entry name" value="OUTER MEMBRANE PROTEIN ALPHA-RELATED"/>
    <property type="match status" value="1"/>
</dbReference>
<dbReference type="InterPro" id="IPR051465">
    <property type="entry name" value="Cell_Envelope_Struct_Comp"/>
</dbReference>
<gene>
    <name evidence="5" type="ordered locus">Dred_2738</name>
</gene>
<feature type="domain" description="SLH" evidence="4">
    <location>
        <begin position="48"/>
        <end position="111"/>
    </location>
</feature>
<dbReference type="PANTHER" id="PTHR43308:SF5">
    <property type="entry name" value="S-LAYER PROTEIN _ PEPTIDOGLYCAN ENDO-BETA-N-ACETYLGLUCOSAMINIDASE"/>
    <property type="match status" value="1"/>
</dbReference>
<dbReference type="RefSeq" id="WP_011879039.1">
    <property type="nucleotide sequence ID" value="NC_009253.1"/>
</dbReference>
<dbReference type="InterPro" id="IPR001119">
    <property type="entry name" value="SLH_dom"/>
</dbReference>
<dbReference type="Proteomes" id="UP000001556">
    <property type="component" value="Chromosome"/>
</dbReference>
<dbReference type="HOGENOM" id="CLU_047226_0_0_9"/>
<protein>
    <submittedName>
        <fullName evidence="5">S-layer domain protein</fullName>
    </submittedName>
</protein>
<dbReference type="eggNOG" id="COG1404">
    <property type="taxonomic scope" value="Bacteria"/>
</dbReference>
<evidence type="ECO:0000256" key="1">
    <source>
        <dbReference type="ARBA" id="ARBA00022729"/>
    </source>
</evidence>
<dbReference type="EMBL" id="CP000612">
    <property type="protein sequence ID" value="ABO51242.1"/>
    <property type="molecule type" value="Genomic_DNA"/>
</dbReference>
<evidence type="ECO:0000256" key="3">
    <source>
        <dbReference type="SAM" id="SignalP"/>
    </source>
</evidence>
<keyword evidence="6" id="KW-1185">Reference proteome</keyword>
<sequence>MKKITKFTATLLSVCMFSTVLAGAAWADPWKKNKQMPPGLQKQLIKYTYSANFKDVKNHWAKSEIEELQLKGIMKGYQDQTFKPQQAVSKNEALAIIMRVVDHKETNTDKADLIKKIFPGWMGMAPQQAYDAGILADWELYKWNGNKPATRIEVAMWLCRASGEENVSLKDMLSFAKDTNQLSKDELIYAAAMYNKGIMKGTPDGYLNPLKPISRGEFAVMISRFIDTVDLDDITDGEEENQDYIETLAPVHNAKIDLETKEFTINFEENMALAEDKDLSDLPDAINIYKYDGGRWVTANLEYAVVFTEDEDKLTVKLDNSEELANNTKYCITFNNDILVEADAKDKEKAAFAGIKKGEWCFTTKSAELAIDEVEATDDTTVVIEFNQDIQRGDHFSSNGTDIHVMAGDTELDIDAASIRNNTLTITLDGDDSLEDDEEYTVWLEEDVVAGFEIDEDDAIEFTYED</sequence>
<dbReference type="OrthoDB" id="1804207at2"/>